<dbReference type="AlphaFoldDB" id="A0A1I8JUX2"/>
<evidence type="ECO:0000259" key="10">
    <source>
        <dbReference type="PROSITE" id="PS50208"/>
    </source>
</evidence>
<dbReference type="SMART" id="SM00115">
    <property type="entry name" value="CASc"/>
    <property type="match status" value="1"/>
</dbReference>
<evidence type="ECO:0000256" key="4">
    <source>
        <dbReference type="ARBA" id="ARBA00022801"/>
    </source>
</evidence>
<dbReference type="InterPro" id="IPR015917">
    <property type="entry name" value="Pept_C14A"/>
</dbReference>
<accession>A0A1I8JUX2</accession>
<dbReference type="PRINTS" id="PR00376">
    <property type="entry name" value="IL1BCENZYME"/>
</dbReference>
<dbReference type="PANTHER" id="PTHR22576:SF41">
    <property type="entry name" value="CASPASE 14, APOPTOSIS-RELATED CYSTEINE PEPTIDASE"/>
    <property type="match status" value="1"/>
</dbReference>
<sequence length="309" mass="35188">MENIPNKIENMEVADETDTRPIELSENENISISSTHRGSIVSTPIVLAAVEEEKYNTTYPNLGIALVINQVNFKRMDKREGSDKDRDNISSALERNGFDVRVFNDLTREDLIAMLKMIASEDHWQNSCLVVVVMTHGEKDVLYASDNVYPVSELWEPFVGDACPSLLEKPKLFFIQACRGNNLDDGVKLLKVVTDTVDARSSPEPQPYVIPTMADLLVMYSTYDGHYSWRNPVNGSWFMQSLSYVLERNAHSDKEKDLLQLLTAVSRKVAYQYQSNVPNKLKMDAKKQMPCIVSMLTKEFYFPKNKNTN</sequence>
<dbReference type="PROSITE" id="PS50207">
    <property type="entry name" value="CASPASE_P10"/>
    <property type="match status" value="1"/>
</dbReference>
<comment type="similarity">
    <text evidence="1 7">Belongs to the peptidase C14A family.</text>
</comment>
<dbReference type="InterPro" id="IPR001309">
    <property type="entry name" value="Pept_C14_p20"/>
</dbReference>
<dbReference type="Gene3D" id="3.40.50.1460">
    <property type="match status" value="1"/>
</dbReference>
<organism evidence="11">
    <name type="scientific">Anopheles funestus</name>
    <name type="common">African malaria mosquito</name>
    <dbReference type="NCBI Taxonomy" id="62324"/>
    <lineage>
        <taxon>Eukaryota</taxon>
        <taxon>Metazoa</taxon>
        <taxon>Ecdysozoa</taxon>
        <taxon>Arthropoda</taxon>
        <taxon>Hexapoda</taxon>
        <taxon>Insecta</taxon>
        <taxon>Pterygota</taxon>
        <taxon>Neoptera</taxon>
        <taxon>Endopterygota</taxon>
        <taxon>Diptera</taxon>
        <taxon>Nematocera</taxon>
        <taxon>Culicoidea</taxon>
        <taxon>Culicidae</taxon>
        <taxon>Anophelinae</taxon>
        <taxon>Anopheles</taxon>
    </lineage>
</organism>
<dbReference type="PROSITE" id="PS50208">
    <property type="entry name" value="CASPASE_P20"/>
    <property type="match status" value="1"/>
</dbReference>
<dbReference type="InterPro" id="IPR011600">
    <property type="entry name" value="Pept_C14_caspase"/>
</dbReference>
<protein>
    <submittedName>
        <fullName evidence="11">Short caspase</fullName>
    </submittedName>
</protein>
<evidence type="ECO:0000256" key="7">
    <source>
        <dbReference type="RuleBase" id="RU003971"/>
    </source>
</evidence>
<dbReference type="CDD" id="cd00032">
    <property type="entry name" value="CASc"/>
    <property type="match status" value="1"/>
</dbReference>
<dbReference type="InterPro" id="IPR052039">
    <property type="entry name" value="Caspase-related_regulators"/>
</dbReference>
<proteinExistence type="inferred from homology"/>
<reference evidence="11" key="1">
    <citation type="submission" date="2020-05" db="UniProtKB">
        <authorList>
            <consortium name="EnsemblMetazoa"/>
        </authorList>
    </citation>
    <scope>IDENTIFICATION</scope>
    <source>
        <strain evidence="11">FUMOZ</strain>
    </source>
</reference>
<feature type="region of interest" description="Disordered" evidence="8">
    <location>
        <begin position="1"/>
        <end position="20"/>
    </location>
</feature>
<dbReference type="FunFam" id="3.40.50.1460:FF:000001">
    <property type="entry name" value="Caspase-3 preproprotein"/>
    <property type="match status" value="1"/>
</dbReference>
<evidence type="ECO:0000256" key="6">
    <source>
        <dbReference type="ARBA" id="ARBA00023145"/>
    </source>
</evidence>
<evidence type="ECO:0000259" key="9">
    <source>
        <dbReference type="PROSITE" id="PS50207"/>
    </source>
</evidence>
<feature type="domain" description="Caspase family p10" evidence="9">
    <location>
        <begin position="206"/>
        <end position="304"/>
    </location>
</feature>
<evidence type="ECO:0000313" key="11">
    <source>
        <dbReference type="EnsemblMetazoa" id="AFUN016254-PA"/>
    </source>
</evidence>
<dbReference type="InterPro" id="IPR016129">
    <property type="entry name" value="Caspase_his_AS"/>
</dbReference>
<evidence type="ECO:0000256" key="2">
    <source>
        <dbReference type="ARBA" id="ARBA00022670"/>
    </source>
</evidence>
<dbReference type="PROSITE" id="PS01122">
    <property type="entry name" value="CASPASE_CYS"/>
    <property type="match status" value="1"/>
</dbReference>
<dbReference type="EnsemblMetazoa" id="AFUN016254-RA">
    <property type="protein sequence ID" value="AFUN016254-PA"/>
    <property type="gene ID" value="AFUN016254"/>
</dbReference>
<dbReference type="GO" id="GO:0045476">
    <property type="term" value="P:nurse cell apoptotic process"/>
    <property type="evidence" value="ECO:0007669"/>
    <property type="project" value="UniProtKB-ARBA"/>
</dbReference>
<keyword evidence="5" id="KW-0788">Thiol protease</keyword>
<evidence type="ECO:0000256" key="1">
    <source>
        <dbReference type="ARBA" id="ARBA00010134"/>
    </source>
</evidence>
<evidence type="ECO:0000256" key="3">
    <source>
        <dbReference type="ARBA" id="ARBA00022703"/>
    </source>
</evidence>
<evidence type="ECO:0000256" key="5">
    <source>
        <dbReference type="ARBA" id="ARBA00022807"/>
    </source>
</evidence>
<dbReference type="VEuPathDB" id="VectorBase:AFUN016254"/>
<dbReference type="Pfam" id="PF00656">
    <property type="entry name" value="Peptidase_C14"/>
    <property type="match status" value="1"/>
</dbReference>
<dbReference type="PANTHER" id="PTHR22576">
    <property type="entry name" value="MUCOSA ASSOCIATED LYMPHOID TISSUE LYMPHOMA TRANSLOCATION PROTEIN 1/PARACASPASE"/>
    <property type="match status" value="1"/>
</dbReference>
<dbReference type="PROSITE" id="PS01121">
    <property type="entry name" value="CASPASE_HIS"/>
    <property type="match status" value="1"/>
</dbReference>
<dbReference type="GO" id="GO:0006508">
    <property type="term" value="P:proteolysis"/>
    <property type="evidence" value="ECO:0007669"/>
    <property type="project" value="UniProtKB-KW"/>
</dbReference>
<dbReference type="GO" id="GO:1990525">
    <property type="term" value="F:BIR domain binding"/>
    <property type="evidence" value="ECO:0007669"/>
    <property type="project" value="UniProtKB-ARBA"/>
</dbReference>
<dbReference type="VEuPathDB" id="VectorBase:AFUN2_001828"/>
<keyword evidence="4" id="KW-0378">Hydrolase</keyword>
<dbReference type="SUPFAM" id="SSF52129">
    <property type="entry name" value="Caspase-like"/>
    <property type="match status" value="1"/>
</dbReference>
<evidence type="ECO:0000256" key="8">
    <source>
        <dbReference type="SAM" id="MobiDB-lite"/>
    </source>
</evidence>
<dbReference type="GO" id="GO:0004197">
    <property type="term" value="F:cysteine-type endopeptidase activity"/>
    <property type="evidence" value="ECO:0007669"/>
    <property type="project" value="InterPro"/>
</dbReference>
<dbReference type="STRING" id="62324.A0A1I8JUX2"/>
<dbReference type="GO" id="GO:0016322">
    <property type="term" value="P:neuron remodeling"/>
    <property type="evidence" value="ECO:0007669"/>
    <property type="project" value="UniProtKB-ARBA"/>
</dbReference>
<dbReference type="InterPro" id="IPR033139">
    <property type="entry name" value="Caspase_cys_AS"/>
</dbReference>
<keyword evidence="2" id="KW-0645">Protease</keyword>
<dbReference type="InterPro" id="IPR002138">
    <property type="entry name" value="Pept_C14_p10"/>
</dbReference>
<feature type="domain" description="Caspase family p20" evidence="10">
    <location>
        <begin position="61"/>
        <end position="182"/>
    </location>
</feature>
<name>A0A1I8JUX2_ANOFN</name>
<dbReference type="InterPro" id="IPR029030">
    <property type="entry name" value="Caspase-like_dom_sf"/>
</dbReference>
<keyword evidence="3" id="KW-0053">Apoptosis</keyword>
<dbReference type="GO" id="GO:0045751">
    <property type="term" value="P:negative regulation of Toll signaling pathway"/>
    <property type="evidence" value="ECO:0007669"/>
    <property type="project" value="UniProtKB-ARBA"/>
</dbReference>
<keyword evidence="6" id="KW-0865">Zymogen</keyword>